<comment type="caution">
    <text evidence="1">The sequence shown here is derived from an EMBL/GenBank/DDBJ whole genome shotgun (WGS) entry which is preliminary data.</text>
</comment>
<dbReference type="EMBL" id="BLPG01000001">
    <property type="protein sequence ID" value="GFJ93744.1"/>
    <property type="molecule type" value="Genomic_DNA"/>
</dbReference>
<evidence type="ECO:0000313" key="1">
    <source>
        <dbReference type="EMBL" id="GFJ93744.1"/>
    </source>
</evidence>
<dbReference type="AlphaFoldDB" id="A0A6V8LBJ8"/>
<organism evidence="1 2">
    <name type="scientific">Phytohabitans rumicis</name>
    <dbReference type="NCBI Taxonomy" id="1076125"/>
    <lineage>
        <taxon>Bacteria</taxon>
        <taxon>Bacillati</taxon>
        <taxon>Actinomycetota</taxon>
        <taxon>Actinomycetes</taxon>
        <taxon>Micromonosporales</taxon>
        <taxon>Micromonosporaceae</taxon>
    </lineage>
</organism>
<reference evidence="1 2" key="2">
    <citation type="submission" date="2020-03" db="EMBL/GenBank/DDBJ databases">
        <authorList>
            <person name="Ichikawa N."/>
            <person name="Kimura A."/>
            <person name="Kitahashi Y."/>
            <person name="Uohara A."/>
        </authorList>
    </citation>
    <scope>NUCLEOTIDE SEQUENCE [LARGE SCALE GENOMIC DNA]</scope>
    <source>
        <strain evidence="1 2">NBRC 108638</strain>
    </source>
</reference>
<dbReference type="Proteomes" id="UP000482960">
    <property type="component" value="Unassembled WGS sequence"/>
</dbReference>
<reference evidence="1 2" key="1">
    <citation type="submission" date="2020-03" db="EMBL/GenBank/DDBJ databases">
        <title>Whole genome shotgun sequence of Phytohabitans rumicis NBRC 108638.</title>
        <authorList>
            <person name="Komaki H."/>
            <person name="Tamura T."/>
        </authorList>
    </citation>
    <scope>NUCLEOTIDE SEQUENCE [LARGE SCALE GENOMIC DNA]</scope>
    <source>
        <strain evidence="1 2">NBRC 108638</strain>
    </source>
</reference>
<accession>A0A6V8LBJ8</accession>
<protein>
    <submittedName>
        <fullName evidence="1">Uncharacterized protein</fullName>
    </submittedName>
</protein>
<proteinExistence type="predicted"/>
<evidence type="ECO:0000313" key="2">
    <source>
        <dbReference type="Proteomes" id="UP000482960"/>
    </source>
</evidence>
<gene>
    <name evidence="1" type="ORF">Prum_073860</name>
</gene>
<keyword evidence="2" id="KW-1185">Reference proteome</keyword>
<sequence length="159" mass="16544">MHHLVGQVVAVELRAQGGAVAGDESGPGRLAEDDAAHRVHRDDPGGQVVGANVIGAPAQRAAGAGGAEQEIDRPGAASAISRMVVWCARALSGFEYWSVQNPFGIVAASSRTRAMRAGRYSPVAGSVWVTTSTSAPSARMMAMFWALLRGSTTQMNLMP</sequence>
<name>A0A6V8LBJ8_9ACTN</name>